<evidence type="ECO:0000256" key="1">
    <source>
        <dbReference type="ARBA" id="ARBA00004389"/>
    </source>
</evidence>
<keyword evidence="7 9" id="KW-0472">Membrane</keyword>
<evidence type="ECO:0000256" key="9">
    <source>
        <dbReference type="SAM" id="Phobius"/>
    </source>
</evidence>
<dbReference type="eggNOG" id="KOG3339">
    <property type="taxonomic scope" value="Eukaryota"/>
</dbReference>
<dbReference type="PANTHER" id="PTHR12154:SF4">
    <property type="entry name" value="UDP-N-ACETYLGLUCOSAMINE TRANSFERASE SUBUNIT ALG14 HOMOLOG"/>
    <property type="match status" value="1"/>
</dbReference>
<dbReference type="GeneID" id="5894712"/>
<sequence>MPPSLTAHAYPSDVLALILGGHTTEMIRLLQGFPSHALEPIHYVIAATDAMSLGRLLKHDPKSQEHQRVLLTPRAREVGQSYVTSIASTLYALLFAILLVWKTRPQLLFINGPGTCIPLCLAVLGFRFLGLLDTRVIYVESICRVVTLSLTAKLLLPWAEHEKRKDKASSSFTGNLSGRAVAQGGSAASAEVPKP</sequence>
<dbReference type="KEGG" id="mbr:MONBRDRAFT_28936"/>
<dbReference type="EMBL" id="CH991571">
    <property type="protein sequence ID" value="EDQ85692.1"/>
    <property type="molecule type" value="Genomic_DNA"/>
</dbReference>
<keyword evidence="6 9" id="KW-1133">Transmembrane helix</keyword>
<organism evidence="10 11">
    <name type="scientific">Monosiga brevicollis</name>
    <name type="common">Choanoflagellate</name>
    <dbReference type="NCBI Taxonomy" id="81824"/>
    <lineage>
        <taxon>Eukaryota</taxon>
        <taxon>Choanoflagellata</taxon>
        <taxon>Craspedida</taxon>
        <taxon>Salpingoecidae</taxon>
        <taxon>Monosiga</taxon>
    </lineage>
</organism>
<feature type="transmembrane region" description="Helical" evidence="9">
    <location>
        <begin position="108"/>
        <end position="130"/>
    </location>
</feature>
<dbReference type="Gene3D" id="3.40.50.2000">
    <property type="entry name" value="Glycogen Phosphorylase B"/>
    <property type="match status" value="1"/>
</dbReference>
<dbReference type="AlphaFoldDB" id="A9V9M0"/>
<comment type="subcellular location">
    <subcellularLocation>
        <location evidence="1">Endoplasmic reticulum membrane</location>
        <topology evidence="1">Single-pass membrane protein</topology>
    </subcellularLocation>
</comment>
<dbReference type="PANTHER" id="PTHR12154">
    <property type="entry name" value="GLYCOSYL TRANSFERASE-RELATED"/>
    <property type="match status" value="1"/>
</dbReference>
<dbReference type="Proteomes" id="UP000001357">
    <property type="component" value="Unassembled WGS sequence"/>
</dbReference>
<accession>A9V9M0</accession>
<dbReference type="Pfam" id="PF08660">
    <property type="entry name" value="Alg14"/>
    <property type="match status" value="1"/>
</dbReference>
<gene>
    <name evidence="10" type="ORF">MONBRDRAFT_28936</name>
</gene>
<feature type="region of interest" description="Disordered" evidence="8">
    <location>
        <begin position="164"/>
        <end position="195"/>
    </location>
</feature>
<feature type="transmembrane region" description="Helical" evidence="9">
    <location>
        <begin position="82"/>
        <end position="101"/>
    </location>
</feature>
<evidence type="ECO:0000256" key="4">
    <source>
        <dbReference type="ARBA" id="ARBA00022692"/>
    </source>
</evidence>
<evidence type="ECO:0000313" key="11">
    <source>
        <dbReference type="Proteomes" id="UP000001357"/>
    </source>
</evidence>
<evidence type="ECO:0000256" key="3">
    <source>
        <dbReference type="ARBA" id="ARBA00017467"/>
    </source>
</evidence>
<protein>
    <recommendedName>
        <fullName evidence="3">UDP-N-acetylglucosamine transferase subunit ALG14</fullName>
    </recommendedName>
</protein>
<dbReference type="InterPro" id="IPR013969">
    <property type="entry name" value="Oligosacch_biosynth_Alg14"/>
</dbReference>
<proteinExistence type="inferred from homology"/>
<evidence type="ECO:0000256" key="6">
    <source>
        <dbReference type="ARBA" id="ARBA00022989"/>
    </source>
</evidence>
<evidence type="ECO:0000256" key="2">
    <source>
        <dbReference type="ARBA" id="ARBA00009731"/>
    </source>
</evidence>
<dbReference type="InParanoid" id="A9V9M0"/>
<keyword evidence="4 9" id="KW-0812">Transmembrane</keyword>
<evidence type="ECO:0000256" key="5">
    <source>
        <dbReference type="ARBA" id="ARBA00022824"/>
    </source>
</evidence>
<evidence type="ECO:0000313" key="10">
    <source>
        <dbReference type="EMBL" id="EDQ85692.1"/>
    </source>
</evidence>
<reference evidence="10 11" key="1">
    <citation type="journal article" date="2008" name="Nature">
        <title>The genome of the choanoflagellate Monosiga brevicollis and the origin of metazoans.</title>
        <authorList>
            <consortium name="JGI Sequencing"/>
            <person name="King N."/>
            <person name="Westbrook M.J."/>
            <person name="Young S.L."/>
            <person name="Kuo A."/>
            <person name="Abedin M."/>
            <person name="Chapman J."/>
            <person name="Fairclough S."/>
            <person name="Hellsten U."/>
            <person name="Isogai Y."/>
            <person name="Letunic I."/>
            <person name="Marr M."/>
            <person name="Pincus D."/>
            <person name="Putnam N."/>
            <person name="Rokas A."/>
            <person name="Wright K.J."/>
            <person name="Zuzow R."/>
            <person name="Dirks W."/>
            <person name="Good M."/>
            <person name="Goodstein D."/>
            <person name="Lemons D."/>
            <person name="Li W."/>
            <person name="Lyons J.B."/>
            <person name="Morris A."/>
            <person name="Nichols S."/>
            <person name="Richter D.J."/>
            <person name="Salamov A."/>
            <person name="Bork P."/>
            <person name="Lim W.A."/>
            <person name="Manning G."/>
            <person name="Miller W.T."/>
            <person name="McGinnis W."/>
            <person name="Shapiro H."/>
            <person name="Tjian R."/>
            <person name="Grigoriev I.V."/>
            <person name="Rokhsar D."/>
        </authorList>
    </citation>
    <scope>NUCLEOTIDE SEQUENCE [LARGE SCALE GENOMIC DNA]</scope>
    <source>
        <strain evidence="11">MX1 / ATCC 50154</strain>
    </source>
</reference>
<comment type="similarity">
    <text evidence="2">Belongs to the ALG14 family.</text>
</comment>
<dbReference type="RefSeq" id="XP_001749407.1">
    <property type="nucleotide sequence ID" value="XM_001749355.1"/>
</dbReference>
<evidence type="ECO:0000256" key="8">
    <source>
        <dbReference type="SAM" id="MobiDB-lite"/>
    </source>
</evidence>
<name>A9V9M0_MONBE</name>
<evidence type="ECO:0000256" key="7">
    <source>
        <dbReference type="ARBA" id="ARBA00023136"/>
    </source>
</evidence>
<keyword evidence="11" id="KW-1185">Reference proteome</keyword>
<dbReference type="GO" id="GO:0006488">
    <property type="term" value="P:dolichol-linked oligosaccharide biosynthetic process"/>
    <property type="evidence" value="ECO:0000318"/>
    <property type="project" value="GO_Central"/>
</dbReference>
<dbReference type="OMA" id="GTCCIIT"/>
<dbReference type="GO" id="GO:0043541">
    <property type="term" value="C:UDP-N-acetylglucosamine transferase complex"/>
    <property type="evidence" value="ECO:0000318"/>
    <property type="project" value="GO_Central"/>
</dbReference>
<dbReference type="STRING" id="81824.A9V9M0"/>
<keyword evidence="5" id="KW-0256">Endoplasmic reticulum</keyword>
<dbReference type="FunCoup" id="A9V9M0">
    <property type="interactions" value="314"/>
</dbReference>